<evidence type="ECO:0000313" key="1">
    <source>
        <dbReference type="EMBL" id="NGY65085.1"/>
    </source>
</evidence>
<name>A0A7C9RWI6_9PSEU</name>
<evidence type="ECO:0000313" key="2">
    <source>
        <dbReference type="Proteomes" id="UP000481360"/>
    </source>
</evidence>
<keyword evidence="2" id="KW-1185">Reference proteome</keyword>
<accession>A0A7C9RWI6</accession>
<gene>
    <name evidence="1" type="ORF">G7043_39850</name>
</gene>
<comment type="caution">
    <text evidence="1">The sequence shown here is derived from an EMBL/GenBank/DDBJ whole genome shotgun (WGS) entry which is preliminary data.</text>
</comment>
<dbReference type="AlphaFoldDB" id="A0A7C9RWI6"/>
<dbReference type="RefSeq" id="WP_166053875.1">
    <property type="nucleotide sequence ID" value="NZ_JAAMPJ010000014.1"/>
</dbReference>
<proteinExistence type="predicted"/>
<sequence>MTRRATLPSHVQVRTAGEAARRPTLPPLLLADLTARQRKIIALLPTIPES</sequence>
<dbReference type="Proteomes" id="UP000481360">
    <property type="component" value="Unassembled WGS sequence"/>
</dbReference>
<protein>
    <submittedName>
        <fullName evidence="1">Uncharacterized protein</fullName>
    </submittedName>
</protein>
<reference evidence="1 2" key="1">
    <citation type="submission" date="2020-03" db="EMBL/GenBank/DDBJ databases">
        <title>Isolation and identification of active actinomycetes.</title>
        <authorList>
            <person name="Sun X."/>
        </authorList>
    </citation>
    <scope>NUCLEOTIDE SEQUENCE [LARGE SCALE GENOMIC DNA]</scope>
    <source>
        <strain evidence="1 2">NEAU-D13</strain>
    </source>
</reference>
<organism evidence="1 2">
    <name type="scientific">Lentzea alba</name>
    <dbReference type="NCBI Taxonomy" id="2714351"/>
    <lineage>
        <taxon>Bacteria</taxon>
        <taxon>Bacillati</taxon>
        <taxon>Actinomycetota</taxon>
        <taxon>Actinomycetes</taxon>
        <taxon>Pseudonocardiales</taxon>
        <taxon>Pseudonocardiaceae</taxon>
        <taxon>Lentzea</taxon>
    </lineage>
</organism>
<dbReference type="EMBL" id="JAAMPJ010000014">
    <property type="protein sequence ID" value="NGY65085.1"/>
    <property type="molecule type" value="Genomic_DNA"/>
</dbReference>